<comment type="caution">
    <text evidence="9">The sequence shown here is derived from an EMBL/GenBank/DDBJ whole genome shotgun (WGS) entry which is preliminary data.</text>
</comment>
<evidence type="ECO:0000256" key="7">
    <source>
        <dbReference type="SAM" id="MobiDB-lite"/>
    </source>
</evidence>
<comment type="function">
    <text evidence="1">Putative transcription factor.</text>
</comment>
<dbReference type="InterPro" id="IPR003035">
    <property type="entry name" value="RWP-RK_dom"/>
</dbReference>
<dbReference type="GO" id="GO:0003677">
    <property type="term" value="F:DNA binding"/>
    <property type="evidence" value="ECO:0007669"/>
    <property type="project" value="UniProtKB-KW"/>
</dbReference>
<dbReference type="PANTHER" id="PTHR46373">
    <property type="entry name" value="PROTEIN RKD4"/>
    <property type="match status" value="1"/>
</dbReference>
<name>A0ABC8R098_9AQUA</name>
<gene>
    <name evidence="9" type="ORF">ILEXP_LOCUS5196</name>
</gene>
<dbReference type="AlphaFoldDB" id="A0ABC8R098"/>
<keyword evidence="3" id="KW-0175">Coiled coil</keyword>
<reference evidence="9 10" key="1">
    <citation type="submission" date="2024-02" db="EMBL/GenBank/DDBJ databases">
        <authorList>
            <person name="Vignale AGUSTIN F."/>
            <person name="Sosa J E."/>
            <person name="Modenutti C."/>
        </authorList>
    </citation>
    <scope>NUCLEOTIDE SEQUENCE [LARGE SCALE GENOMIC DNA]</scope>
</reference>
<evidence type="ECO:0000256" key="3">
    <source>
        <dbReference type="ARBA" id="ARBA00023054"/>
    </source>
</evidence>
<keyword evidence="5" id="KW-0804">Transcription</keyword>
<sequence length="277" mass="31621">MTPKEDEEVFCFPSQLPPLDFSGYSPLDCQYDFPIQETALDVLPWNWMEMFQNDPLYSSVEPVPTQNAIQEDFFCGFGSGLGVWNEMSSGFEAYNQVLLCDISSTVEAREECVGEKVKTRCREEKAGGGSSKTLSRKTISQYFYMPITQAAKELNVGLTLLKKRCRELGIRRWPHRKLMSLQTLINNVQELGKEEGEGAEEKLREAIGILEQERSLMEKVPDKQLEDKTKRLRQACFKANYKKRKLMGMMEMQSPYSSNCASVEEATGECGTRHEDE</sequence>
<accession>A0ABC8R098</accession>
<keyword evidence="6" id="KW-0539">Nucleus</keyword>
<evidence type="ECO:0000256" key="5">
    <source>
        <dbReference type="ARBA" id="ARBA00023163"/>
    </source>
</evidence>
<dbReference type="Proteomes" id="UP001642360">
    <property type="component" value="Unassembled WGS sequence"/>
</dbReference>
<dbReference type="Pfam" id="PF02042">
    <property type="entry name" value="RWP-RK"/>
    <property type="match status" value="1"/>
</dbReference>
<protein>
    <recommendedName>
        <fullName evidence="8">RWP-RK domain-containing protein</fullName>
    </recommendedName>
</protein>
<evidence type="ECO:0000313" key="9">
    <source>
        <dbReference type="EMBL" id="CAK9138112.1"/>
    </source>
</evidence>
<evidence type="ECO:0000256" key="4">
    <source>
        <dbReference type="ARBA" id="ARBA00023125"/>
    </source>
</evidence>
<feature type="domain" description="RWP-RK" evidence="8">
    <location>
        <begin position="113"/>
        <end position="202"/>
    </location>
</feature>
<organism evidence="9 10">
    <name type="scientific">Ilex paraguariensis</name>
    <name type="common">yerba mate</name>
    <dbReference type="NCBI Taxonomy" id="185542"/>
    <lineage>
        <taxon>Eukaryota</taxon>
        <taxon>Viridiplantae</taxon>
        <taxon>Streptophyta</taxon>
        <taxon>Embryophyta</taxon>
        <taxon>Tracheophyta</taxon>
        <taxon>Spermatophyta</taxon>
        <taxon>Magnoliopsida</taxon>
        <taxon>eudicotyledons</taxon>
        <taxon>Gunneridae</taxon>
        <taxon>Pentapetalae</taxon>
        <taxon>asterids</taxon>
        <taxon>campanulids</taxon>
        <taxon>Aquifoliales</taxon>
        <taxon>Aquifoliaceae</taxon>
        <taxon>Ilex</taxon>
    </lineage>
</organism>
<evidence type="ECO:0000259" key="8">
    <source>
        <dbReference type="PROSITE" id="PS51519"/>
    </source>
</evidence>
<evidence type="ECO:0000256" key="2">
    <source>
        <dbReference type="ARBA" id="ARBA00023015"/>
    </source>
</evidence>
<evidence type="ECO:0000256" key="6">
    <source>
        <dbReference type="ARBA" id="ARBA00023242"/>
    </source>
</evidence>
<evidence type="ECO:0000313" key="10">
    <source>
        <dbReference type="Proteomes" id="UP001642360"/>
    </source>
</evidence>
<proteinExistence type="predicted"/>
<dbReference type="InterPro" id="IPR044607">
    <property type="entry name" value="RKD-like"/>
</dbReference>
<dbReference type="EMBL" id="CAUOFW020000859">
    <property type="protein sequence ID" value="CAK9138112.1"/>
    <property type="molecule type" value="Genomic_DNA"/>
</dbReference>
<keyword evidence="2" id="KW-0805">Transcription regulation</keyword>
<dbReference type="PANTHER" id="PTHR46373:SF20">
    <property type="entry name" value="PROTEIN RKD1"/>
    <property type="match status" value="1"/>
</dbReference>
<keyword evidence="10" id="KW-1185">Reference proteome</keyword>
<dbReference type="PROSITE" id="PS51519">
    <property type="entry name" value="RWP_RK"/>
    <property type="match status" value="1"/>
</dbReference>
<evidence type="ECO:0000256" key="1">
    <source>
        <dbReference type="ARBA" id="ARBA00004049"/>
    </source>
</evidence>
<keyword evidence="4" id="KW-0238">DNA-binding</keyword>
<feature type="region of interest" description="Disordered" evidence="7">
    <location>
        <begin position="255"/>
        <end position="277"/>
    </location>
</feature>